<dbReference type="AlphaFoldDB" id="A0AAF0YE13"/>
<feature type="domain" description="Amino acid permease/ SLC12A" evidence="7">
    <location>
        <begin position="62"/>
        <end position="521"/>
    </location>
</feature>
<evidence type="ECO:0000256" key="3">
    <source>
        <dbReference type="ARBA" id="ARBA00022692"/>
    </source>
</evidence>
<keyword evidence="4 6" id="KW-1133">Transmembrane helix</keyword>
<dbReference type="InterPro" id="IPR050524">
    <property type="entry name" value="APC_YAT"/>
</dbReference>
<keyword evidence="3 6" id="KW-0812">Transmembrane</keyword>
<keyword evidence="9" id="KW-1185">Reference proteome</keyword>
<keyword evidence="2" id="KW-0813">Transport</keyword>
<feature type="transmembrane region" description="Helical" evidence="6">
    <location>
        <begin position="458"/>
        <end position="479"/>
    </location>
</feature>
<gene>
    <name evidence="8" type="primary">DIP5_8</name>
    <name evidence="8" type="ORF">LOC62_06G008570</name>
</gene>
<protein>
    <submittedName>
        <fullName evidence="8">Dicarboxylic amino acid permease</fullName>
    </submittedName>
</protein>
<dbReference type="Pfam" id="PF00324">
    <property type="entry name" value="AA_permease"/>
    <property type="match status" value="1"/>
</dbReference>
<dbReference type="PIRSF" id="PIRSF006060">
    <property type="entry name" value="AA_transporter"/>
    <property type="match status" value="1"/>
</dbReference>
<feature type="transmembrane region" description="Helical" evidence="6">
    <location>
        <begin position="491"/>
        <end position="513"/>
    </location>
</feature>
<name>A0AAF0YE13_9TREE</name>
<dbReference type="Gene3D" id="1.20.1740.10">
    <property type="entry name" value="Amino acid/polyamine transporter I"/>
    <property type="match status" value="1"/>
</dbReference>
<dbReference type="Proteomes" id="UP000827549">
    <property type="component" value="Chromosome 6"/>
</dbReference>
<keyword evidence="5 6" id="KW-0472">Membrane</keyword>
<feature type="transmembrane region" description="Helical" evidence="6">
    <location>
        <begin position="345"/>
        <end position="370"/>
    </location>
</feature>
<proteinExistence type="predicted"/>
<evidence type="ECO:0000256" key="2">
    <source>
        <dbReference type="ARBA" id="ARBA00022448"/>
    </source>
</evidence>
<dbReference type="GeneID" id="87811734"/>
<dbReference type="FunFam" id="1.20.1740.10:FF:000001">
    <property type="entry name" value="Amino acid permease"/>
    <property type="match status" value="1"/>
</dbReference>
<dbReference type="InterPro" id="IPR004841">
    <property type="entry name" value="AA-permease/SLC12A_dom"/>
</dbReference>
<evidence type="ECO:0000256" key="5">
    <source>
        <dbReference type="ARBA" id="ARBA00023136"/>
    </source>
</evidence>
<evidence type="ECO:0000256" key="6">
    <source>
        <dbReference type="SAM" id="Phobius"/>
    </source>
</evidence>
<dbReference type="RefSeq" id="XP_062631096.1">
    <property type="nucleotide sequence ID" value="XM_062775112.1"/>
</dbReference>
<feature type="transmembrane region" description="Helical" evidence="6">
    <location>
        <begin position="242"/>
        <end position="263"/>
    </location>
</feature>
<evidence type="ECO:0000259" key="7">
    <source>
        <dbReference type="Pfam" id="PF00324"/>
    </source>
</evidence>
<dbReference type="PANTHER" id="PTHR43341:SF18">
    <property type="entry name" value="AMINO ACID PERMEASE_ SLC12A DOMAIN-CONTAINING PROTEIN"/>
    <property type="match status" value="1"/>
</dbReference>
<dbReference type="GO" id="GO:0016020">
    <property type="term" value="C:membrane"/>
    <property type="evidence" value="ECO:0007669"/>
    <property type="project" value="UniProtKB-SubCell"/>
</dbReference>
<evidence type="ECO:0000256" key="1">
    <source>
        <dbReference type="ARBA" id="ARBA00004141"/>
    </source>
</evidence>
<feature type="transmembrane region" description="Helical" evidence="6">
    <location>
        <begin position="390"/>
        <end position="410"/>
    </location>
</feature>
<organism evidence="8 9">
    <name type="scientific">Vanrija pseudolonga</name>
    <dbReference type="NCBI Taxonomy" id="143232"/>
    <lineage>
        <taxon>Eukaryota</taxon>
        <taxon>Fungi</taxon>
        <taxon>Dikarya</taxon>
        <taxon>Basidiomycota</taxon>
        <taxon>Agaricomycotina</taxon>
        <taxon>Tremellomycetes</taxon>
        <taxon>Trichosporonales</taxon>
        <taxon>Trichosporonaceae</taxon>
        <taxon>Vanrija</taxon>
    </lineage>
</organism>
<dbReference type="GO" id="GO:0015171">
    <property type="term" value="F:amino acid transmembrane transporter activity"/>
    <property type="evidence" value="ECO:0007669"/>
    <property type="project" value="TreeGrafter"/>
</dbReference>
<feature type="transmembrane region" description="Helical" evidence="6">
    <location>
        <begin position="63"/>
        <end position="84"/>
    </location>
</feature>
<reference evidence="8" key="1">
    <citation type="submission" date="2023-10" db="EMBL/GenBank/DDBJ databases">
        <authorList>
            <person name="Noh H."/>
        </authorList>
    </citation>
    <scope>NUCLEOTIDE SEQUENCE</scope>
    <source>
        <strain evidence="8">DUCC4014</strain>
    </source>
</reference>
<evidence type="ECO:0000256" key="4">
    <source>
        <dbReference type="ARBA" id="ARBA00022989"/>
    </source>
</evidence>
<feature type="transmembrane region" description="Helical" evidence="6">
    <location>
        <begin position="416"/>
        <end position="437"/>
    </location>
</feature>
<feature type="transmembrane region" description="Helical" evidence="6">
    <location>
        <begin position="201"/>
        <end position="222"/>
    </location>
</feature>
<evidence type="ECO:0000313" key="8">
    <source>
        <dbReference type="EMBL" id="WOO85070.1"/>
    </source>
</evidence>
<dbReference type="PANTHER" id="PTHR43341">
    <property type="entry name" value="AMINO ACID PERMEASE"/>
    <property type="match status" value="1"/>
</dbReference>
<feature type="transmembrane region" description="Helical" evidence="6">
    <location>
        <begin position="171"/>
        <end position="189"/>
    </location>
</feature>
<dbReference type="EMBL" id="CP086719">
    <property type="protein sequence ID" value="WOO85070.1"/>
    <property type="molecule type" value="Genomic_DNA"/>
</dbReference>
<feature type="transmembrane region" description="Helical" evidence="6">
    <location>
        <begin position="292"/>
        <end position="311"/>
    </location>
</feature>
<accession>A0AAF0YE13</accession>
<feature type="transmembrane region" description="Helical" evidence="6">
    <location>
        <begin position="90"/>
        <end position="110"/>
    </location>
</feature>
<evidence type="ECO:0000313" key="9">
    <source>
        <dbReference type="Proteomes" id="UP000827549"/>
    </source>
</evidence>
<comment type="subcellular location">
    <subcellularLocation>
        <location evidence="1">Membrane</location>
        <topology evidence="1">Multi-pass membrane protein</topology>
    </subcellularLocation>
</comment>
<sequence length="559" mass="60705">MAGEKGLATAPHLAASGITPGHDIEAATSHSVVDEKIRDNNDDGNVLSEAEGRLKRGLGQRHLSMIALAGAIDGGFFLSLGGSISTGGPLGALLAYIFIGLVVCSVQFAIGEVSAFMPVTGSFVRHAEILVDPALSFALGWNLVYGNWLSIPSEIVAICVLFQYWTDLNSSVWIVIFMVLTAVVAYSGIRFFGELEFGFALLKIALIVALILYGLITDLGGIKGVERIGFRYWKNPGPFVPYIAEGAWGQFLGFWSVLIYSVFSFSGVESVAMAAAEVQSPRQAIPKAVKRVFVRVTLFYILSVLIIGMIVPSDDPRIAEDAGTAATSPFLIAAQAAGNKVWPSIVNAVVITSAWSSSNQALLAGSRVLYGLAVKRHAPAVFLRTNRYGVPYVAVTTNVLFASLAFMSLSSTALTVFYWLLNVVGCGVLISWSAILINHLRLRAAFRKQRIDPAKLPWYNSWTVFSSSASLALCIILLLTNGFSAFTKGNWSVSTFITAYVDLAVIAVLFVLWKLIRRTKAVRLQDIPLESMLEHIARTPEPPLEKSKGWLRFVSWLWD</sequence>